<dbReference type="GO" id="GO:0098796">
    <property type="term" value="C:membrane protein complex"/>
    <property type="evidence" value="ECO:0007669"/>
    <property type="project" value="UniProtKB-ARBA"/>
</dbReference>
<dbReference type="InterPro" id="IPR017871">
    <property type="entry name" value="ABC_transporter-like_CS"/>
</dbReference>
<dbReference type="EMBL" id="CP047593">
    <property type="protein sequence ID" value="QHI68961.1"/>
    <property type="molecule type" value="Genomic_DNA"/>
</dbReference>
<dbReference type="InterPro" id="IPR017911">
    <property type="entry name" value="MacB-like_ATP-bd"/>
</dbReference>
<dbReference type="Pfam" id="PF02687">
    <property type="entry name" value="FtsX"/>
    <property type="match status" value="1"/>
</dbReference>
<dbReference type="Pfam" id="PF00005">
    <property type="entry name" value="ABC_tran"/>
    <property type="match status" value="1"/>
</dbReference>
<dbReference type="GO" id="GO:0022857">
    <property type="term" value="F:transmembrane transporter activity"/>
    <property type="evidence" value="ECO:0007669"/>
    <property type="project" value="TreeGrafter"/>
</dbReference>
<keyword evidence="10" id="KW-0046">Antibiotic resistance</keyword>
<feature type="transmembrane region" description="Helical" evidence="14">
    <location>
        <begin position="573"/>
        <end position="598"/>
    </location>
</feature>
<dbReference type="RefSeq" id="WP_160627791.1">
    <property type="nucleotide sequence ID" value="NZ_CP047593.1"/>
</dbReference>
<feature type="transmembrane region" description="Helical" evidence="14">
    <location>
        <begin position="271"/>
        <end position="294"/>
    </location>
</feature>
<dbReference type="SMART" id="SM00382">
    <property type="entry name" value="AAA"/>
    <property type="match status" value="1"/>
</dbReference>
<dbReference type="GO" id="GO:0046677">
    <property type="term" value="P:response to antibiotic"/>
    <property type="evidence" value="ECO:0007669"/>
    <property type="project" value="UniProtKB-KW"/>
</dbReference>
<evidence type="ECO:0000256" key="3">
    <source>
        <dbReference type="ARBA" id="ARBA00022475"/>
    </source>
</evidence>
<dbReference type="FunFam" id="3.40.50.300:FF:000032">
    <property type="entry name" value="Export ABC transporter ATP-binding protein"/>
    <property type="match status" value="1"/>
</dbReference>
<evidence type="ECO:0000256" key="8">
    <source>
        <dbReference type="ARBA" id="ARBA00022989"/>
    </source>
</evidence>
<dbReference type="GO" id="GO:0005886">
    <property type="term" value="C:plasma membrane"/>
    <property type="evidence" value="ECO:0007669"/>
    <property type="project" value="UniProtKB-SubCell"/>
</dbReference>
<dbReference type="GO" id="GO:0016887">
    <property type="term" value="F:ATP hydrolysis activity"/>
    <property type="evidence" value="ECO:0007669"/>
    <property type="project" value="InterPro"/>
</dbReference>
<dbReference type="InterPro" id="IPR003439">
    <property type="entry name" value="ABC_transporter-like_ATP-bd"/>
</dbReference>
<evidence type="ECO:0000313" key="17">
    <source>
        <dbReference type="Proteomes" id="UP000464954"/>
    </source>
</evidence>
<dbReference type="InterPro" id="IPR003593">
    <property type="entry name" value="AAA+_ATPase"/>
</dbReference>
<name>A0A6P1M544_9BACT</name>
<evidence type="ECO:0000256" key="9">
    <source>
        <dbReference type="ARBA" id="ARBA00023136"/>
    </source>
</evidence>
<evidence type="ECO:0000256" key="11">
    <source>
        <dbReference type="ARBA" id="ARBA00038076"/>
    </source>
</evidence>
<evidence type="ECO:0000256" key="14">
    <source>
        <dbReference type="SAM" id="Phobius"/>
    </source>
</evidence>
<evidence type="ECO:0000256" key="4">
    <source>
        <dbReference type="ARBA" id="ARBA00022519"/>
    </source>
</evidence>
<organism evidence="16 17">
    <name type="scientific">Tichowtungia aerotolerans</name>
    <dbReference type="NCBI Taxonomy" id="2697043"/>
    <lineage>
        <taxon>Bacteria</taxon>
        <taxon>Pseudomonadati</taxon>
        <taxon>Kiritimatiellota</taxon>
        <taxon>Tichowtungiia</taxon>
        <taxon>Tichowtungiales</taxon>
        <taxon>Tichowtungiaceae</taxon>
        <taxon>Tichowtungia</taxon>
    </lineage>
</organism>
<keyword evidence="2" id="KW-0813">Transport</keyword>
<dbReference type="PROSITE" id="PS50893">
    <property type="entry name" value="ABC_TRANSPORTER_2"/>
    <property type="match status" value="1"/>
</dbReference>
<comment type="similarity">
    <text evidence="12">Belongs to the ABC transporter superfamily. Macrolide exporter (TC 3.A.1.122) family.</text>
</comment>
<keyword evidence="6" id="KW-0547">Nucleotide-binding</keyword>
<keyword evidence="4" id="KW-0997">Cell inner membrane</keyword>
<keyword evidence="9 14" id="KW-0472">Membrane</keyword>
<dbReference type="PANTHER" id="PTHR30572">
    <property type="entry name" value="MEMBRANE COMPONENT OF TRANSPORTER-RELATED"/>
    <property type="match status" value="1"/>
</dbReference>
<evidence type="ECO:0000256" key="1">
    <source>
        <dbReference type="ARBA" id="ARBA00004429"/>
    </source>
</evidence>
<dbReference type="GO" id="GO:0005524">
    <property type="term" value="F:ATP binding"/>
    <property type="evidence" value="ECO:0007669"/>
    <property type="project" value="UniProtKB-KW"/>
</dbReference>
<feature type="region of interest" description="Disordered" evidence="13">
    <location>
        <begin position="219"/>
        <end position="239"/>
    </location>
</feature>
<feature type="transmembrane region" description="Helical" evidence="14">
    <location>
        <begin position="618"/>
        <end position="637"/>
    </location>
</feature>
<protein>
    <submittedName>
        <fullName evidence="16">ATP-binding cassette domain-containing protein</fullName>
    </submittedName>
</protein>
<dbReference type="Gene3D" id="3.40.50.300">
    <property type="entry name" value="P-loop containing nucleotide triphosphate hydrolases"/>
    <property type="match status" value="1"/>
</dbReference>
<dbReference type="InterPro" id="IPR050250">
    <property type="entry name" value="Macrolide_Exporter_MacB"/>
</dbReference>
<reference evidence="16 17" key="1">
    <citation type="submission" date="2020-01" db="EMBL/GenBank/DDBJ databases">
        <title>Ponticoccus aerotolerans gen. nov., sp. nov., an anaerobic bacterium and proposal of Ponticoccusceae fam. nov., Ponticoccusles ord. nov. and Ponticoccuse classis nov. in the phylum Kiritimatiellaeota.</title>
        <authorList>
            <person name="Zhou L.Y."/>
            <person name="Du Z.J."/>
        </authorList>
    </citation>
    <scope>NUCLEOTIDE SEQUENCE [LARGE SCALE GENOMIC DNA]</scope>
    <source>
        <strain evidence="16 17">S-5007</strain>
    </source>
</reference>
<dbReference type="AlphaFoldDB" id="A0A6P1M544"/>
<evidence type="ECO:0000256" key="7">
    <source>
        <dbReference type="ARBA" id="ARBA00022840"/>
    </source>
</evidence>
<dbReference type="InterPro" id="IPR003838">
    <property type="entry name" value="ABC3_permease_C"/>
</dbReference>
<sequence length="652" mass="71258">MITIRNLRKTYQMGKVEVRALDGISLSVKQGEYVAITGASGSGKSTLMHILGLLDVPDDGTFEIDGTDVTKFSENELAAFRNRVMGFVFQQFNLLKRTSALENAALPLIYARNGRRQDVAREKLELVGLGNRMSHHTNELSGGQQQRVAIARALVNHPSIIFADEPTGNLDSKSAKEIMQVMSELHAQGLTIILVTHDSDVANHAQRIIEIRDGKILSDTPNPDAPKVPENVPSKNSSKVRKTSVFQSLREGEVLLRQSLRSLLSNKVRTALSALGIMIGVAAVIAVVALATGAKKSIEDQLSQLGTNLLMLMPERRMSGGVRQASGSVSRLEEEDTKAIREQVPHVSYASSTVSGNAQLKAGNKNWNCRVEGVDPEYEIMRSNQPQLGRFFTEAEMRNRSRVCVLGLTPVKELFGGANPVGQQVKINRQTFTVIGVLPEKGSSGFRDYDDTAIIPSTTAMRRLFGKTYVDRIEIQVDESDNLEQAQKDILALMAHRHRTGTRENPFDIRDMTEIQETVSSTGDVLSILLSGIASIALVVGGIGIMNIMLVSVTERTREIGLRKALGARGQDIMMQFLIEALIISFFGGFLGVLLGVAASLITEKTSGLEVLITQNSIILAFVFSAVIGIVFGIWPARKAARLNPIEALRYE</sequence>
<keyword evidence="8 14" id="KW-1133">Transmembrane helix</keyword>
<evidence type="ECO:0000256" key="2">
    <source>
        <dbReference type="ARBA" id="ARBA00022448"/>
    </source>
</evidence>
<dbReference type="Proteomes" id="UP000464954">
    <property type="component" value="Chromosome"/>
</dbReference>
<dbReference type="KEGG" id="taer:GT409_05690"/>
<keyword evidence="5 14" id="KW-0812">Transmembrane</keyword>
<evidence type="ECO:0000256" key="12">
    <source>
        <dbReference type="ARBA" id="ARBA00038388"/>
    </source>
</evidence>
<dbReference type="PANTHER" id="PTHR30572:SF4">
    <property type="entry name" value="ABC TRANSPORTER PERMEASE YTRF"/>
    <property type="match status" value="1"/>
</dbReference>
<evidence type="ECO:0000256" key="5">
    <source>
        <dbReference type="ARBA" id="ARBA00022692"/>
    </source>
</evidence>
<proteinExistence type="inferred from homology"/>
<dbReference type="SUPFAM" id="SSF52540">
    <property type="entry name" value="P-loop containing nucleoside triphosphate hydrolases"/>
    <property type="match status" value="1"/>
</dbReference>
<dbReference type="Pfam" id="PF12704">
    <property type="entry name" value="MacB_PCD"/>
    <property type="match status" value="1"/>
</dbReference>
<keyword evidence="7 16" id="KW-0067">ATP-binding</keyword>
<evidence type="ECO:0000259" key="15">
    <source>
        <dbReference type="PROSITE" id="PS50893"/>
    </source>
</evidence>
<comment type="subcellular location">
    <subcellularLocation>
        <location evidence="1">Cell inner membrane</location>
        <topology evidence="1">Multi-pass membrane protein</topology>
    </subcellularLocation>
</comment>
<evidence type="ECO:0000256" key="13">
    <source>
        <dbReference type="SAM" id="MobiDB-lite"/>
    </source>
</evidence>
<comment type="similarity">
    <text evidence="11">Belongs to the ABC-4 integral membrane protein family.</text>
</comment>
<keyword evidence="17" id="KW-1185">Reference proteome</keyword>
<dbReference type="CDD" id="cd03255">
    <property type="entry name" value="ABC_MJ0796_LolCDE_FtsE"/>
    <property type="match status" value="1"/>
</dbReference>
<evidence type="ECO:0000256" key="6">
    <source>
        <dbReference type="ARBA" id="ARBA00022741"/>
    </source>
</evidence>
<dbReference type="PROSITE" id="PS00211">
    <property type="entry name" value="ABC_TRANSPORTER_1"/>
    <property type="match status" value="1"/>
</dbReference>
<keyword evidence="3" id="KW-1003">Cell membrane</keyword>
<feature type="domain" description="ABC transporter" evidence="15">
    <location>
        <begin position="2"/>
        <end position="238"/>
    </location>
</feature>
<dbReference type="InterPro" id="IPR025857">
    <property type="entry name" value="MacB_PCD"/>
</dbReference>
<dbReference type="InterPro" id="IPR027417">
    <property type="entry name" value="P-loop_NTPase"/>
</dbReference>
<evidence type="ECO:0000256" key="10">
    <source>
        <dbReference type="ARBA" id="ARBA00023251"/>
    </source>
</evidence>
<accession>A0A6P1M544</accession>
<evidence type="ECO:0000313" key="16">
    <source>
        <dbReference type="EMBL" id="QHI68961.1"/>
    </source>
</evidence>
<feature type="transmembrane region" description="Helical" evidence="14">
    <location>
        <begin position="525"/>
        <end position="552"/>
    </location>
</feature>
<gene>
    <name evidence="16" type="ORF">GT409_05690</name>
</gene>